<dbReference type="Gene3D" id="3.30.1330.60">
    <property type="entry name" value="OmpA-like domain"/>
    <property type="match status" value="1"/>
</dbReference>
<feature type="domain" description="OmpA-like" evidence="2">
    <location>
        <begin position="1"/>
        <end position="57"/>
    </location>
</feature>
<dbReference type="PROSITE" id="PS51123">
    <property type="entry name" value="OMPA_2"/>
    <property type="match status" value="1"/>
</dbReference>
<dbReference type="CDD" id="cd07185">
    <property type="entry name" value="OmpA_C-like"/>
    <property type="match status" value="1"/>
</dbReference>
<dbReference type="SUPFAM" id="SSF103088">
    <property type="entry name" value="OmpA-like"/>
    <property type="match status" value="1"/>
</dbReference>
<dbReference type="Pfam" id="PF00691">
    <property type="entry name" value="OmpA"/>
    <property type="match status" value="1"/>
</dbReference>
<dbReference type="EMBL" id="VSSQ01057661">
    <property type="protein sequence ID" value="MPN11445.1"/>
    <property type="molecule type" value="Genomic_DNA"/>
</dbReference>
<sequence length="57" mass="6691">MHLSLERAKSVRNELIKLGVENNRLKVKGYGKTKPIVPNDTEENRKKNRRTEFIVIE</sequence>
<dbReference type="PANTHER" id="PTHR30329">
    <property type="entry name" value="STATOR ELEMENT OF FLAGELLAR MOTOR COMPLEX"/>
    <property type="match status" value="1"/>
</dbReference>
<evidence type="ECO:0000313" key="3">
    <source>
        <dbReference type="EMBL" id="MPN11445.1"/>
    </source>
</evidence>
<reference evidence="3" key="1">
    <citation type="submission" date="2019-08" db="EMBL/GenBank/DDBJ databases">
        <authorList>
            <person name="Kucharzyk K."/>
            <person name="Murdoch R.W."/>
            <person name="Higgins S."/>
            <person name="Loffler F."/>
        </authorList>
    </citation>
    <scope>NUCLEOTIDE SEQUENCE</scope>
</reference>
<feature type="region of interest" description="Disordered" evidence="1">
    <location>
        <begin position="31"/>
        <end position="57"/>
    </location>
</feature>
<protein>
    <submittedName>
        <fullName evidence="3">Photosystem I P700 chlorophyll a apoprotein A2</fullName>
        <ecNumber evidence="3">1.97.1.12</ecNumber>
    </submittedName>
</protein>
<comment type="caution">
    <text evidence="3">The sequence shown here is derived from an EMBL/GenBank/DDBJ whole genome shotgun (WGS) entry which is preliminary data.</text>
</comment>
<dbReference type="InterPro" id="IPR050330">
    <property type="entry name" value="Bact_OuterMem_StrucFunc"/>
</dbReference>
<name>A0A645FAP0_9ZZZZ</name>
<accession>A0A645FAP0</accession>
<dbReference type="InterPro" id="IPR006665">
    <property type="entry name" value="OmpA-like"/>
</dbReference>
<organism evidence="3">
    <name type="scientific">bioreactor metagenome</name>
    <dbReference type="NCBI Taxonomy" id="1076179"/>
    <lineage>
        <taxon>unclassified sequences</taxon>
        <taxon>metagenomes</taxon>
        <taxon>ecological metagenomes</taxon>
    </lineage>
</organism>
<dbReference type="EC" id="1.97.1.12" evidence="3"/>
<dbReference type="GO" id="GO:0016491">
    <property type="term" value="F:oxidoreductase activity"/>
    <property type="evidence" value="ECO:0007669"/>
    <property type="project" value="UniProtKB-KW"/>
</dbReference>
<dbReference type="InterPro" id="IPR036737">
    <property type="entry name" value="OmpA-like_sf"/>
</dbReference>
<dbReference type="PANTHER" id="PTHR30329:SF21">
    <property type="entry name" value="LIPOPROTEIN YIAD-RELATED"/>
    <property type="match status" value="1"/>
</dbReference>
<gene>
    <name evidence="3" type="primary">psaB_1</name>
    <name evidence="3" type="ORF">SDC9_158746</name>
</gene>
<keyword evidence="3" id="KW-0560">Oxidoreductase</keyword>
<evidence type="ECO:0000259" key="2">
    <source>
        <dbReference type="PROSITE" id="PS51123"/>
    </source>
</evidence>
<evidence type="ECO:0000256" key="1">
    <source>
        <dbReference type="SAM" id="MobiDB-lite"/>
    </source>
</evidence>
<proteinExistence type="predicted"/>
<dbReference type="AlphaFoldDB" id="A0A645FAP0"/>